<dbReference type="RefSeq" id="WP_344553667.1">
    <property type="nucleotide sequence ID" value="NZ_BAAANS010000026.1"/>
</dbReference>
<gene>
    <name evidence="1" type="ORF">GCM10009759_39650</name>
</gene>
<sequence length="243" mass="25858">MNGAVLPTGLTVAQTDRLADRMLEHCHRQGVLPAAPGDLWEGYHRLRSRLYASFHVPDTHLTPLAARLLHAVAALHRPSRVAVLGCYAGNLLAWVAGPGFGPGAGYEGVTAIGLDVDPDAVALAEQNLRRAGYRSGARAVRADAYDASVLAAEGPWDLVLLDVDEPGARKAGYHRVLERWAPHLSPGAVVVAHDVKHPAFGRDLGRWADDVRALGAVATTTLPVDECGLEVSRFGDRSPAQPS</sequence>
<name>A0ABP5INR4_9ACTN</name>
<evidence type="ECO:0000313" key="2">
    <source>
        <dbReference type="Proteomes" id="UP001500897"/>
    </source>
</evidence>
<keyword evidence="2" id="KW-1185">Reference proteome</keyword>
<dbReference type="EMBL" id="BAAANS010000026">
    <property type="protein sequence ID" value="GAA2103867.1"/>
    <property type="molecule type" value="Genomic_DNA"/>
</dbReference>
<dbReference type="InterPro" id="IPR029063">
    <property type="entry name" value="SAM-dependent_MTases_sf"/>
</dbReference>
<proteinExistence type="predicted"/>
<dbReference type="Proteomes" id="UP001500897">
    <property type="component" value="Unassembled WGS sequence"/>
</dbReference>
<comment type="caution">
    <text evidence="1">The sequence shown here is derived from an EMBL/GenBank/DDBJ whole genome shotgun (WGS) entry which is preliminary data.</text>
</comment>
<evidence type="ECO:0000313" key="1">
    <source>
        <dbReference type="EMBL" id="GAA2103867.1"/>
    </source>
</evidence>
<organism evidence="1 2">
    <name type="scientific">Kitasatospora saccharophila</name>
    <dbReference type="NCBI Taxonomy" id="407973"/>
    <lineage>
        <taxon>Bacteria</taxon>
        <taxon>Bacillati</taxon>
        <taxon>Actinomycetota</taxon>
        <taxon>Actinomycetes</taxon>
        <taxon>Kitasatosporales</taxon>
        <taxon>Streptomycetaceae</taxon>
        <taxon>Kitasatospora</taxon>
    </lineage>
</organism>
<dbReference type="CDD" id="cd02440">
    <property type="entry name" value="AdoMet_MTases"/>
    <property type="match status" value="1"/>
</dbReference>
<dbReference type="Pfam" id="PF13578">
    <property type="entry name" value="Methyltransf_24"/>
    <property type="match status" value="1"/>
</dbReference>
<protein>
    <recommendedName>
        <fullName evidence="3">O-methyltransferase YrrM</fullName>
    </recommendedName>
</protein>
<evidence type="ECO:0008006" key="3">
    <source>
        <dbReference type="Google" id="ProtNLM"/>
    </source>
</evidence>
<accession>A0ABP5INR4</accession>
<dbReference type="Gene3D" id="3.40.50.150">
    <property type="entry name" value="Vaccinia Virus protein VP39"/>
    <property type="match status" value="1"/>
</dbReference>
<reference evidence="2" key="1">
    <citation type="journal article" date="2019" name="Int. J. Syst. Evol. Microbiol.">
        <title>The Global Catalogue of Microorganisms (GCM) 10K type strain sequencing project: providing services to taxonomists for standard genome sequencing and annotation.</title>
        <authorList>
            <consortium name="The Broad Institute Genomics Platform"/>
            <consortium name="The Broad Institute Genome Sequencing Center for Infectious Disease"/>
            <person name="Wu L."/>
            <person name="Ma J."/>
        </authorList>
    </citation>
    <scope>NUCLEOTIDE SEQUENCE [LARGE SCALE GENOMIC DNA]</scope>
    <source>
        <strain evidence="2">JCM 14559</strain>
    </source>
</reference>
<dbReference type="SUPFAM" id="SSF53335">
    <property type="entry name" value="S-adenosyl-L-methionine-dependent methyltransferases"/>
    <property type="match status" value="1"/>
</dbReference>